<feature type="region of interest" description="Disordered" evidence="1">
    <location>
        <begin position="1"/>
        <end position="45"/>
    </location>
</feature>
<dbReference type="Proteomes" id="UP000007797">
    <property type="component" value="Unassembled WGS sequence"/>
</dbReference>
<protein>
    <submittedName>
        <fullName evidence="2">Uncharacterized protein</fullName>
    </submittedName>
</protein>
<dbReference type="GeneID" id="14872889"/>
<sequence>MGEKIRNLPPSKNNGKPSITSGPKPMTSTSTKTDSSSSRQSFFDP</sequence>
<keyword evidence="3" id="KW-1185">Reference proteome</keyword>
<evidence type="ECO:0000256" key="1">
    <source>
        <dbReference type="SAM" id="MobiDB-lite"/>
    </source>
</evidence>
<evidence type="ECO:0000313" key="3">
    <source>
        <dbReference type="Proteomes" id="UP000007797"/>
    </source>
</evidence>
<dbReference type="AlphaFoldDB" id="F4PUR2"/>
<name>F4PUR2_CACFS</name>
<dbReference type="KEGG" id="dfa:DFA_00956"/>
<feature type="compositionally biased region" description="Polar residues" evidence="1">
    <location>
        <begin position="10"/>
        <end position="19"/>
    </location>
</feature>
<evidence type="ECO:0000313" key="2">
    <source>
        <dbReference type="EMBL" id="EGG21081.1"/>
    </source>
</evidence>
<feature type="compositionally biased region" description="Low complexity" evidence="1">
    <location>
        <begin position="20"/>
        <end position="38"/>
    </location>
</feature>
<gene>
    <name evidence="2" type="ORF">DFA_00956</name>
</gene>
<dbReference type="RefSeq" id="XP_004358931.1">
    <property type="nucleotide sequence ID" value="XM_004358874.1"/>
</dbReference>
<dbReference type="EMBL" id="GL883010">
    <property type="protein sequence ID" value="EGG21081.1"/>
    <property type="molecule type" value="Genomic_DNA"/>
</dbReference>
<reference evidence="3" key="1">
    <citation type="journal article" date="2011" name="Genome Res.">
        <title>Phylogeny-wide analysis of social amoeba genomes highlights ancient origins for complex intercellular communication.</title>
        <authorList>
            <person name="Heidel A.J."/>
            <person name="Lawal H.M."/>
            <person name="Felder M."/>
            <person name="Schilde C."/>
            <person name="Helps N.R."/>
            <person name="Tunggal B."/>
            <person name="Rivero F."/>
            <person name="John U."/>
            <person name="Schleicher M."/>
            <person name="Eichinger L."/>
            <person name="Platzer M."/>
            <person name="Noegel A.A."/>
            <person name="Schaap P."/>
            <person name="Gloeckner G."/>
        </authorList>
    </citation>
    <scope>NUCLEOTIDE SEQUENCE [LARGE SCALE GENOMIC DNA]</scope>
    <source>
        <strain evidence="3">SH3</strain>
    </source>
</reference>
<proteinExistence type="predicted"/>
<accession>F4PUR2</accession>
<organism evidence="2 3">
    <name type="scientific">Cavenderia fasciculata</name>
    <name type="common">Slime mold</name>
    <name type="synonym">Dictyostelium fasciculatum</name>
    <dbReference type="NCBI Taxonomy" id="261658"/>
    <lineage>
        <taxon>Eukaryota</taxon>
        <taxon>Amoebozoa</taxon>
        <taxon>Evosea</taxon>
        <taxon>Eumycetozoa</taxon>
        <taxon>Dictyostelia</taxon>
        <taxon>Acytosteliales</taxon>
        <taxon>Cavenderiaceae</taxon>
        <taxon>Cavenderia</taxon>
    </lineage>
</organism>